<gene>
    <name evidence="2" type="ORF">E1298_28150</name>
</gene>
<keyword evidence="3" id="KW-1185">Reference proteome</keyword>
<dbReference type="OrthoDB" id="3430276at2"/>
<comment type="caution">
    <text evidence="2">The sequence shown here is derived from an EMBL/GenBank/DDBJ whole genome shotgun (WGS) entry which is preliminary data.</text>
</comment>
<dbReference type="EMBL" id="SMKU01000179">
    <property type="protein sequence ID" value="TDD79280.1"/>
    <property type="molecule type" value="Genomic_DNA"/>
</dbReference>
<evidence type="ECO:0000313" key="3">
    <source>
        <dbReference type="Proteomes" id="UP000294513"/>
    </source>
</evidence>
<dbReference type="AlphaFoldDB" id="A0A4R5B413"/>
<feature type="domain" description="DUF397" evidence="1">
    <location>
        <begin position="9"/>
        <end position="62"/>
    </location>
</feature>
<proteinExistence type="predicted"/>
<reference evidence="2 3" key="1">
    <citation type="submission" date="2019-03" db="EMBL/GenBank/DDBJ databases">
        <title>Draft genome sequences of novel Actinobacteria.</title>
        <authorList>
            <person name="Sahin N."/>
            <person name="Ay H."/>
            <person name="Saygin H."/>
        </authorList>
    </citation>
    <scope>NUCLEOTIDE SEQUENCE [LARGE SCALE GENOMIC DNA]</scope>
    <source>
        <strain evidence="2 3">H3C3</strain>
    </source>
</reference>
<sequence>MRNVRSAVRWRKSSYSQGGGATDCVEVARLARCVGVRDSKDPSAPHLTLDRGELAVLLGRIKGGELNME</sequence>
<dbReference type="InterPro" id="IPR007278">
    <property type="entry name" value="DUF397"/>
</dbReference>
<evidence type="ECO:0000313" key="2">
    <source>
        <dbReference type="EMBL" id="TDD79280.1"/>
    </source>
</evidence>
<evidence type="ECO:0000259" key="1">
    <source>
        <dbReference type="Pfam" id="PF04149"/>
    </source>
</evidence>
<name>A0A4R5B413_9ACTN</name>
<accession>A0A4R5B413</accession>
<dbReference type="Pfam" id="PF04149">
    <property type="entry name" value="DUF397"/>
    <property type="match status" value="1"/>
</dbReference>
<dbReference type="Proteomes" id="UP000294513">
    <property type="component" value="Unassembled WGS sequence"/>
</dbReference>
<protein>
    <submittedName>
        <fullName evidence="2">DUF397 domain-containing protein</fullName>
    </submittedName>
</protein>
<organism evidence="2 3">
    <name type="scientific">Actinomadura rubrisoli</name>
    <dbReference type="NCBI Taxonomy" id="2530368"/>
    <lineage>
        <taxon>Bacteria</taxon>
        <taxon>Bacillati</taxon>
        <taxon>Actinomycetota</taxon>
        <taxon>Actinomycetes</taxon>
        <taxon>Streptosporangiales</taxon>
        <taxon>Thermomonosporaceae</taxon>
        <taxon>Actinomadura</taxon>
    </lineage>
</organism>
<dbReference type="RefSeq" id="WP_131898492.1">
    <property type="nucleotide sequence ID" value="NZ_SMKU01000179.1"/>
</dbReference>